<evidence type="ECO:0000313" key="2">
    <source>
        <dbReference type="Proteomes" id="UP000285060"/>
    </source>
</evidence>
<dbReference type="VEuPathDB" id="FungiDB:H310_04648"/>
<evidence type="ECO:0000313" key="1">
    <source>
        <dbReference type="EMBL" id="RHY25962.1"/>
    </source>
</evidence>
<dbReference type="EMBL" id="QUSY01001125">
    <property type="protein sequence ID" value="RHY25962.1"/>
    <property type="molecule type" value="Genomic_DNA"/>
</dbReference>
<dbReference type="GO" id="GO:0005975">
    <property type="term" value="P:carbohydrate metabolic process"/>
    <property type="evidence" value="ECO:0007669"/>
    <property type="project" value="InterPro"/>
</dbReference>
<reference evidence="1 2" key="1">
    <citation type="submission" date="2018-08" db="EMBL/GenBank/DDBJ databases">
        <title>Aphanomyces genome sequencing and annotation.</title>
        <authorList>
            <person name="Minardi D."/>
            <person name="Oidtmann B."/>
            <person name="Van Der Giezen M."/>
            <person name="Studholme D.J."/>
        </authorList>
    </citation>
    <scope>NUCLEOTIDE SEQUENCE [LARGE SCALE GENOMIC DNA]</scope>
    <source>
        <strain evidence="1 2">NJM0002</strain>
    </source>
</reference>
<dbReference type="InterPro" id="IPR011330">
    <property type="entry name" value="Glyco_hydro/deAcase_b/a-brl"/>
</dbReference>
<comment type="caution">
    <text evidence="1">The sequence shown here is derived from an EMBL/GenBank/DDBJ whole genome shotgun (WGS) entry which is preliminary data.</text>
</comment>
<organism evidence="1 2">
    <name type="scientific">Aphanomyces invadans</name>
    <dbReference type="NCBI Taxonomy" id="157072"/>
    <lineage>
        <taxon>Eukaryota</taxon>
        <taxon>Sar</taxon>
        <taxon>Stramenopiles</taxon>
        <taxon>Oomycota</taxon>
        <taxon>Saprolegniomycetes</taxon>
        <taxon>Saprolegniales</taxon>
        <taxon>Verrucalvaceae</taxon>
        <taxon>Aphanomyces</taxon>
    </lineage>
</organism>
<sequence>MDYYYPGHDPTVARELGAVSQTAKFEGPTSVERLVIFEIPSPMFGLVIVWNVVAMFMFGSHEGGGDRGNHKHDGPNYVNQPWPSAPHSDAPTEAPITTVPTTNSTNDTVPVIDKVRFPKFVGQPAKVPIPTAPTCGISRKAKSSKETVYMTVDDGPSPGSRLNLLNAMDQLNNRPNKVAPAYVTFLESGYNFCGQETDAIINLQCNAAAYDTALQLLVWTIKAGHMIAAHSDSHFYDAKAGFCNYRTMNAATKIEDKFAKCGKDPWSDIVRGALRIDMALSNETLWENDAEVAAYKRAVSTLWSYARLPCTNVWRLPDVTSVTGLRKEDLGPERDIRMMTAEKLFGGKLECRADTKPWFVMGWDAEWRMDAKATYDAQREKCRVVQDVVNQFDSKWKVGPRGDHVVLLTHDYFFADVAKASMFRDVIAELQFLGYTIGTLDQYPVKL</sequence>
<gene>
    <name evidence="1" type="ORF">DYB32_007984</name>
</gene>
<proteinExistence type="predicted"/>
<dbReference type="Gene3D" id="3.20.20.370">
    <property type="entry name" value="Glycoside hydrolase/deacetylase"/>
    <property type="match status" value="1"/>
</dbReference>
<dbReference type="AlphaFoldDB" id="A0A3R6V6G0"/>
<accession>A0A3R6V6G0</accession>
<protein>
    <recommendedName>
        <fullName evidence="3">NodB homology domain-containing protein</fullName>
    </recommendedName>
</protein>
<dbReference type="SUPFAM" id="SSF88713">
    <property type="entry name" value="Glycoside hydrolase/deacetylase"/>
    <property type="match status" value="1"/>
</dbReference>
<name>A0A3R6V6G0_9STRA</name>
<dbReference type="Proteomes" id="UP000285060">
    <property type="component" value="Unassembled WGS sequence"/>
</dbReference>
<evidence type="ECO:0008006" key="3">
    <source>
        <dbReference type="Google" id="ProtNLM"/>
    </source>
</evidence>
<keyword evidence="2" id="KW-1185">Reference proteome</keyword>